<proteinExistence type="predicted"/>
<reference evidence="1 2" key="1">
    <citation type="submission" date="2024-09" db="EMBL/GenBank/DDBJ databases">
        <title>Rethinking Asexuality: The Enigmatic Case of Functional Sexual Genes in Lepraria (Stereocaulaceae).</title>
        <authorList>
            <person name="Doellman M."/>
            <person name="Sun Y."/>
            <person name="Barcenas-Pena A."/>
            <person name="Lumbsch H.T."/>
            <person name="Grewe F."/>
        </authorList>
    </citation>
    <scope>NUCLEOTIDE SEQUENCE [LARGE SCALE GENOMIC DNA]</scope>
    <source>
        <strain evidence="1 2">Grewe 0041</strain>
    </source>
</reference>
<name>A0ABR4B9U3_9LECA</name>
<dbReference type="Proteomes" id="UP001590951">
    <property type="component" value="Unassembled WGS sequence"/>
</dbReference>
<dbReference type="EMBL" id="JBHFEH010000014">
    <property type="protein sequence ID" value="KAL2054626.1"/>
    <property type="molecule type" value="Genomic_DNA"/>
</dbReference>
<sequence>MQGQVQRYAVWPESSIIALDATTGMIYAPIVYDNVNEDTKAAVFTYTGTTLLTVTAGRKDGPIAQRSVDKIFDQDEVKWSCAGGIRGWGAFWNWWRRRICLPLQ</sequence>
<evidence type="ECO:0000313" key="2">
    <source>
        <dbReference type="Proteomes" id="UP001590951"/>
    </source>
</evidence>
<gene>
    <name evidence="1" type="ORF">ABVK25_004929</name>
</gene>
<accession>A0ABR4B9U3</accession>
<organism evidence="1 2">
    <name type="scientific">Lepraria finkii</name>
    <dbReference type="NCBI Taxonomy" id="1340010"/>
    <lineage>
        <taxon>Eukaryota</taxon>
        <taxon>Fungi</taxon>
        <taxon>Dikarya</taxon>
        <taxon>Ascomycota</taxon>
        <taxon>Pezizomycotina</taxon>
        <taxon>Lecanoromycetes</taxon>
        <taxon>OSLEUM clade</taxon>
        <taxon>Lecanoromycetidae</taxon>
        <taxon>Lecanorales</taxon>
        <taxon>Lecanorineae</taxon>
        <taxon>Stereocaulaceae</taxon>
        <taxon>Lepraria</taxon>
    </lineage>
</organism>
<evidence type="ECO:0000313" key="1">
    <source>
        <dbReference type="EMBL" id="KAL2054626.1"/>
    </source>
</evidence>
<comment type="caution">
    <text evidence="1">The sequence shown here is derived from an EMBL/GenBank/DDBJ whole genome shotgun (WGS) entry which is preliminary data.</text>
</comment>
<protein>
    <submittedName>
        <fullName evidence="1">Uncharacterized protein</fullName>
    </submittedName>
</protein>
<keyword evidence="2" id="KW-1185">Reference proteome</keyword>